<gene>
    <name evidence="2" type="ORF">CANINC_004690</name>
</gene>
<sequence>MGIHDTKTIEEGFKGSNGPKEEVRRAHECVRQLLVQDAQAVVAELSVLEGVNTAAALRIRDLLPHAAELVRAPCREKDGKSPLALLCEAEARVATLEAVAAQLEARCREVAVWCGAGAARNGAGAESSHAQDL</sequence>
<reference evidence="2 3" key="1">
    <citation type="journal article" date="2019" name="Front. Genet.">
        <title>Whole-Genome Sequencing of the Opportunistic Yeast Pathogen Candida inconspicua Uncovers Its Hybrid Origin.</title>
        <authorList>
            <person name="Mixao V."/>
            <person name="Hansen A.P."/>
            <person name="Saus E."/>
            <person name="Boekhout T."/>
            <person name="Lass-Florl C."/>
            <person name="Gabaldon T."/>
        </authorList>
    </citation>
    <scope>NUCLEOTIDE SEQUENCE [LARGE SCALE GENOMIC DNA]</scope>
    <source>
        <strain evidence="2 3">CBS 180</strain>
    </source>
</reference>
<organism evidence="2 3">
    <name type="scientific">Pichia inconspicua</name>
    <dbReference type="NCBI Taxonomy" id="52247"/>
    <lineage>
        <taxon>Eukaryota</taxon>
        <taxon>Fungi</taxon>
        <taxon>Dikarya</taxon>
        <taxon>Ascomycota</taxon>
        <taxon>Saccharomycotina</taxon>
        <taxon>Pichiomycetes</taxon>
        <taxon>Pichiales</taxon>
        <taxon>Pichiaceae</taxon>
        <taxon>Pichia</taxon>
    </lineage>
</organism>
<dbReference type="Proteomes" id="UP000307173">
    <property type="component" value="Unassembled WGS sequence"/>
</dbReference>
<evidence type="ECO:0000313" key="3">
    <source>
        <dbReference type="Proteomes" id="UP000307173"/>
    </source>
</evidence>
<comment type="caution">
    <text evidence="2">The sequence shown here is derived from an EMBL/GenBank/DDBJ whole genome shotgun (WGS) entry which is preliminary data.</text>
</comment>
<accession>A0A4T0WWF6</accession>
<keyword evidence="3" id="KW-1185">Reference proteome</keyword>
<name>A0A4T0WWF6_9ASCO</name>
<dbReference type="OrthoDB" id="244061at2759"/>
<dbReference type="EMBL" id="SELW01000657">
    <property type="protein sequence ID" value="TID15019.1"/>
    <property type="molecule type" value="Genomic_DNA"/>
</dbReference>
<evidence type="ECO:0000313" key="2">
    <source>
        <dbReference type="EMBL" id="TID15019.1"/>
    </source>
</evidence>
<evidence type="ECO:0000256" key="1">
    <source>
        <dbReference type="SAM" id="MobiDB-lite"/>
    </source>
</evidence>
<protein>
    <submittedName>
        <fullName evidence="2">Uncharacterized protein</fullName>
    </submittedName>
</protein>
<feature type="region of interest" description="Disordered" evidence="1">
    <location>
        <begin position="1"/>
        <end position="20"/>
    </location>
</feature>
<proteinExistence type="predicted"/>
<dbReference type="AlphaFoldDB" id="A0A4T0WWF6"/>